<dbReference type="Gene3D" id="3.40.50.1000">
    <property type="entry name" value="HAD superfamily/HAD-like"/>
    <property type="match status" value="1"/>
</dbReference>
<dbReference type="EMBL" id="JAEINH010000013">
    <property type="protein sequence ID" value="MBI9116013.1"/>
    <property type="molecule type" value="Genomic_DNA"/>
</dbReference>
<dbReference type="Pfam" id="PF13419">
    <property type="entry name" value="HAD_2"/>
    <property type="match status" value="1"/>
</dbReference>
<dbReference type="Proteomes" id="UP000602087">
    <property type="component" value="Unassembled WGS sequence"/>
</dbReference>
<dbReference type="AlphaFoldDB" id="A0A934I674"/>
<dbReference type="PANTHER" id="PTHR43481:SF4">
    <property type="entry name" value="GLYCEROL-1-PHOSPHATE PHOSPHOHYDROLASE 1-RELATED"/>
    <property type="match status" value="1"/>
</dbReference>
<organism evidence="1 2">
    <name type="scientific">Sanguibacter suaedae</name>
    <dbReference type="NCBI Taxonomy" id="2795737"/>
    <lineage>
        <taxon>Bacteria</taxon>
        <taxon>Bacillati</taxon>
        <taxon>Actinomycetota</taxon>
        <taxon>Actinomycetes</taxon>
        <taxon>Micrococcales</taxon>
        <taxon>Sanguibacteraceae</taxon>
        <taxon>Sanguibacter</taxon>
    </lineage>
</organism>
<dbReference type="SFLD" id="SFLDS00003">
    <property type="entry name" value="Haloacid_Dehalogenase"/>
    <property type="match status" value="1"/>
</dbReference>
<name>A0A934I674_9MICO</name>
<dbReference type="PANTHER" id="PTHR43481">
    <property type="entry name" value="FRUCTOSE-1-PHOSPHATE PHOSPHATASE"/>
    <property type="match status" value="1"/>
</dbReference>
<dbReference type="InterPro" id="IPR051806">
    <property type="entry name" value="HAD-like_SPP"/>
</dbReference>
<accession>A0A934I674</accession>
<keyword evidence="2" id="KW-1185">Reference proteome</keyword>
<dbReference type="InterPro" id="IPR023198">
    <property type="entry name" value="PGP-like_dom2"/>
</dbReference>
<dbReference type="Gene3D" id="1.10.150.240">
    <property type="entry name" value="Putative phosphatase, domain 2"/>
    <property type="match status" value="1"/>
</dbReference>
<protein>
    <submittedName>
        <fullName evidence="1">HAD-IA family hydrolase</fullName>
    </submittedName>
</protein>
<dbReference type="SFLD" id="SFLDG01129">
    <property type="entry name" value="C1.5:_HAD__Beta-PGM__Phosphata"/>
    <property type="match status" value="1"/>
</dbReference>
<dbReference type="InterPro" id="IPR041492">
    <property type="entry name" value="HAD_2"/>
</dbReference>
<gene>
    <name evidence="1" type="ORF">JAV76_13415</name>
</gene>
<dbReference type="InterPro" id="IPR036412">
    <property type="entry name" value="HAD-like_sf"/>
</dbReference>
<dbReference type="NCBIfam" id="TIGR01549">
    <property type="entry name" value="HAD-SF-IA-v1"/>
    <property type="match status" value="1"/>
</dbReference>
<keyword evidence="1" id="KW-0378">Hydrolase</keyword>
<dbReference type="InterPro" id="IPR023214">
    <property type="entry name" value="HAD_sf"/>
</dbReference>
<comment type="caution">
    <text evidence="1">The sequence shown here is derived from an EMBL/GenBank/DDBJ whole genome shotgun (WGS) entry which is preliminary data.</text>
</comment>
<dbReference type="NCBIfam" id="TIGR01509">
    <property type="entry name" value="HAD-SF-IA-v3"/>
    <property type="match status" value="1"/>
</dbReference>
<dbReference type="SUPFAM" id="SSF56784">
    <property type="entry name" value="HAD-like"/>
    <property type="match status" value="1"/>
</dbReference>
<proteinExistence type="predicted"/>
<evidence type="ECO:0000313" key="1">
    <source>
        <dbReference type="EMBL" id="MBI9116013.1"/>
    </source>
</evidence>
<sequence>MLTPATAFEGRTFDAILFDMDGTLISSIAAVDRSWARWAGEYGYDPETFRISHGTPARSLVEELVAPERVEEAVARIMEIELSDTTGVELLAGVTDLLASLPAERHAIVTSCTHDLAIARIEAAGITVPPVVVTADDVTRGKPAPEPFVLGARRLGVDPVRCLVVEDAPAGLASARAAGCATLAVDGTHDLADLDADAHAAGLADVRVVVEADGTLRITDATGRAA</sequence>
<dbReference type="GO" id="GO:0050308">
    <property type="term" value="F:sugar-phosphatase activity"/>
    <property type="evidence" value="ECO:0007669"/>
    <property type="project" value="TreeGrafter"/>
</dbReference>
<dbReference type="RefSeq" id="WP_198734581.1">
    <property type="nucleotide sequence ID" value="NZ_JAEINH010000013.1"/>
</dbReference>
<dbReference type="InterPro" id="IPR006439">
    <property type="entry name" value="HAD-SF_hydro_IA"/>
</dbReference>
<evidence type="ECO:0000313" key="2">
    <source>
        <dbReference type="Proteomes" id="UP000602087"/>
    </source>
</evidence>
<reference evidence="1" key="1">
    <citation type="submission" date="2020-12" db="EMBL/GenBank/DDBJ databases">
        <title>Sanguibacter suaedae sp. nov., isolated from Suaeda aralocaspica.</title>
        <authorList>
            <person name="Ma Q."/>
        </authorList>
    </citation>
    <scope>NUCLEOTIDE SEQUENCE</scope>
    <source>
        <strain evidence="1">YZGR15</strain>
    </source>
</reference>